<dbReference type="InterPro" id="IPR029063">
    <property type="entry name" value="SAM-dependent_MTases_sf"/>
</dbReference>
<dbReference type="EMBL" id="CP095005">
    <property type="protein sequence ID" value="UOO96099.1"/>
    <property type="molecule type" value="Genomic_DNA"/>
</dbReference>
<name>A0AAV3SDI1_HALDO</name>
<dbReference type="AlphaFoldDB" id="A0AAV3SDI1"/>
<keyword evidence="2" id="KW-0808">Transferase</keyword>
<reference evidence="1" key="3">
    <citation type="submission" date="2023-12" db="EMBL/GenBank/DDBJ databases">
        <authorList>
            <person name="Sun Q."/>
            <person name="Inoue M."/>
        </authorList>
    </citation>
    <scope>NUCLEOTIDE SEQUENCE</scope>
    <source>
        <strain evidence="1">JCM 12289</strain>
    </source>
</reference>
<evidence type="ECO:0000313" key="2">
    <source>
        <dbReference type="EMBL" id="UOO96099.1"/>
    </source>
</evidence>
<proteinExistence type="predicted"/>
<protein>
    <submittedName>
        <fullName evidence="2">Class I SAM-dependent methyltransferase</fullName>
    </submittedName>
</protein>
<organism evidence="1 4">
    <name type="scientific">Halococcus dombrowskii</name>
    <dbReference type="NCBI Taxonomy" id="179637"/>
    <lineage>
        <taxon>Archaea</taxon>
        <taxon>Methanobacteriati</taxon>
        <taxon>Methanobacteriota</taxon>
        <taxon>Stenosarchaea group</taxon>
        <taxon>Halobacteria</taxon>
        <taxon>Halobacteriales</taxon>
        <taxon>Halococcaceae</taxon>
        <taxon>Halococcus</taxon>
    </lineage>
</organism>
<dbReference type="GO" id="GO:0008168">
    <property type="term" value="F:methyltransferase activity"/>
    <property type="evidence" value="ECO:0007669"/>
    <property type="project" value="UniProtKB-KW"/>
</dbReference>
<dbReference type="Proteomes" id="UP000830542">
    <property type="component" value="Chromosome"/>
</dbReference>
<keyword evidence="2" id="KW-0489">Methyltransferase</keyword>
<dbReference type="RefSeq" id="WP_244704537.1">
    <property type="nucleotide sequence ID" value="NZ_BAAADN010000009.1"/>
</dbReference>
<dbReference type="EMBL" id="BAAADN010000009">
    <property type="protein sequence ID" value="GAA0452886.1"/>
    <property type="molecule type" value="Genomic_DNA"/>
</dbReference>
<dbReference type="KEGG" id="hdo:MUK72_05170"/>
<sequence length="238" mass="26852">MTDPFGRAVRDFHQGEQDAPLIQRDGEWAREHPIEAFYFGDFDPDSDRGEFLTSWVDGPLLDMGAGAGRDTLYFQDQFETVAIEVSDHLIETMRERGVQDARRADMFALRESFERDRFQSAFAWGTQVELAASMRGLREFLDDLAFVTAPDGAATLDCHDPERIVADEMLGYRADPTPGLAHRVMQFEYEGDVGETLLFRLFGPDRLREAAAETDWEVAAHSYDAAESAHYQAALTKA</sequence>
<evidence type="ECO:0000313" key="4">
    <source>
        <dbReference type="Proteomes" id="UP001500962"/>
    </source>
</evidence>
<dbReference type="GeneID" id="71761216"/>
<dbReference type="SUPFAM" id="SSF53335">
    <property type="entry name" value="S-adenosyl-L-methionine-dependent methyltransferases"/>
    <property type="match status" value="1"/>
</dbReference>
<evidence type="ECO:0000313" key="3">
    <source>
        <dbReference type="Proteomes" id="UP000830542"/>
    </source>
</evidence>
<reference evidence="2" key="2">
    <citation type="submission" date="2022-04" db="EMBL/GenBank/DDBJ databases">
        <title>Sequencing and genomic assembly of Halococcus dombrowskii.</title>
        <authorList>
            <person name="Lim S.W."/>
            <person name="MacLea K.S."/>
        </authorList>
    </citation>
    <scope>NUCLEOTIDE SEQUENCE</scope>
    <source>
        <strain evidence="2">H4</strain>
    </source>
</reference>
<keyword evidence="3" id="KW-1185">Reference proteome</keyword>
<gene>
    <name evidence="1" type="ORF">GCM10008985_05740</name>
    <name evidence="2" type="ORF">MUK72_05170</name>
</gene>
<dbReference type="Proteomes" id="UP001500962">
    <property type="component" value="Unassembled WGS sequence"/>
</dbReference>
<reference evidence="1" key="1">
    <citation type="journal article" date="2014" name="Int. J. Syst. Evol. Microbiol.">
        <title>Complete genome sequence of Corynebacterium casei LMG S-19264T (=DSM 44701T), isolated from a smear-ripened cheese.</title>
        <authorList>
            <consortium name="US DOE Joint Genome Institute (JGI-PGF)"/>
            <person name="Walter F."/>
            <person name="Albersmeier A."/>
            <person name="Kalinowski J."/>
            <person name="Ruckert C."/>
        </authorList>
    </citation>
    <scope>NUCLEOTIDE SEQUENCE</scope>
    <source>
        <strain evidence="1">JCM 12289</strain>
    </source>
</reference>
<dbReference type="Gene3D" id="3.40.50.150">
    <property type="entry name" value="Vaccinia Virus protein VP39"/>
    <property type="match status" value="1"/>
</dbReference>
<evidence type="ECO:0000313" key="1">
    <source>
        <dbReference type="EMBL" id="GAA0452886.1"/>
    </source>
</evidence>
<dbReference type="GO" id="GO:0032259">
    <property type="term" value="P:methylation"/>
    <property type="evidence" value="ECO:0007669"/>
    <property type="project" value="UniProtKB-KW"/>
</dbReference>
<accession>A0AAV3SDI1</accession>